<dbReference type="GO" id="GO:0009307">
    <property type="term" value="P:DNA restriction-modification system"/>
    <property type="evidence" value="ECO:0007669"/>
    <property type="project" value="UniProtKB-KW"/>
</dbReference>
<name>A0AA90W4X9_9GAMM</name>
<dbReference type="AlphaFoldDB" id="A0AA90W4X9"/>
<reference evidence="5 6" key="1">
    <citation type="submission" date="2019-10" db="EMBL/GenBank/DDBJ databases">
        <authorList>
            <person name="Dong K."/>
        </authorList>
    </citation>
    <scope>NUCLEOTIDE SEQUENCE [LARGE SCALE GENOMIC DNA]</scope>
    <source>
        <strain evidence="6">dk771</strain>
    </source>
</reference>
<keyword evidence="5" id="KW-0255">Endonuclease</keyword>
<accession>A0AA90W4X9</accession>
<sequence length="326" mass="37046">MITSAYTAFKSKKNINTQYLYYFFESLDDAKALKPYYKGLRKTVRPPEFLKIHVPFPPKVEQDVISQFLDTETSRIDNLIAKQEKLIELLEEQRKSIISYTVTKGLDPNAPMKDSNVEWLGEVPEHWDVKNYRFASKIYRGKFGHRPRNDPSLYDGEYPFIQTGDVARAGKYIQTYSQTLNEKGKAVSQVFTSGTLVMAIAANIGDTAILNFEAYAPDSVVGFKPHKNIDLEFLRFSFIASLQALKQTAVQSTQANLNVERIGALKTTFPPLSEQIEISNYLNAENEKINHLISKQNQLIGKLKEYRSSIISHAVTGKIDVREFSA</sequence>
<dbReference type="InterPro" id="IPR000055">
    <property type="entry name" value="Restrct_endonuc_typeI_TRD"/>
</dbReference>
<dbReference type="CDD" id="cd17282">
    <property type="entry name" value="RMtype1_S_Eco16444ORF1681_TRD1-CR1_like"/>
    <property type="match status" value="1"/>
</dbReference>
<evidence type="ECO:0000256" key="1">
    <source>
        <dbReference type="ARBA" id="ARBA00010923"/>
    </source>
</evidence>
<dbReference type="Gene3D" id="1.10.287.1120">
    <property type="entry name" value="Bipartite methylase S protein"/>
    <property type="match status" value="2"/>
</dbReference>
<keyword evidence="5" id="KW-0540">Nuclease</keyword>
<evidence type="ECO:0000313" key="5">
    <source>
        <dbReference type="EMBL" id="MQW93035.1"/>
    </source>
</evidence>
<dbReference type="PANTHER" id="PTHR30408:SF12">
    <property type="entry name" value="TYPE I RESTRICTION ENZYME MJAVIII SPECIFICITY SUBUNIT"/>
    <property type="match status" value="1"/>
</dbReference>
<feature type="domain" description="Type I restriction modification DNA specificity" evidence="4">
    <location>
        <begin position="8"/>
        <end position="85"/>
    </location>
</feature>
<dbReference type="PANTHER" id="PTHR30408">
    <property type="entry name" value="TYPE-1 RESTRICTION ENZYME ECOKI SPECIFICITY PROTEIN"/>
    <property type="match status" value="1"/>
</dbReference>
<evidence type="ECO:0000256" key="3">
    <source>
        <dbReference type="ARBA" id="ARBA00023125"/>
    </source>
</evidence>
<dbReference type="InterPro" id="IPR052021">
    <property type="entry name" value="Type-I_RS_S_subunit"/>
</dbReference>
<dbReference type="GO" id="GO:0004519">
    <property type="term" value="F:endonuclease activity"/>
    <property type="evidence" value="ECO:0007669"/>
    <property type="project" value="UniProtKB-KW"/>
</dbReference>
<keyword evidence="3" id="KW-0238">DNA-binding</keyword>
<keyword evidence="5" id="KW-0378">Hydrolase</keyword>
<dbReference type="SUPFAM" id="SSF116734">
    <property type="entry name" value="DNA methylase specificity domain"/>
    <property type="match status" value="2"/>
</dbReference>
<gene>
    <name evidence="5" type="ORF">GHJ48_11650</name>
</gene>
<evidence type="ECO:0000256" key="2">
    <source>
        <dbReference type="ARBA" id="ARBA00022747"/>
    </source>
</evidence>
<feature type="domain" description="Type I restriction modification DNA specificity" evidence="4">
    <location>
        <begin position="151"/>
        <end position="296"/>
    </location>
</feature>
<organism evidence="5 6">
    <name type="scientific">Acinetobacter wanghuae</name>
    <dbReference type="NCBI Taxonomy" id="2662362"/>
    <lineage>
        <taxon>Bacteria</taxon>
        <taxon>Pseudomonadati</taxon>
        <taxon>Pseudomonadota</taxon>
        <taxon>Gammaproteobacteria</taxon>
        <taxon>Moraxellales</taxon>
        <taxon>Moraxellaceae</taxon>
        <taxon>Acinetobacter</taxon>
    </lineage>
</organism>
<evidence type="ECO:0000313" key="6">
    <source>
        <dbReference type="Proteomes" id="UP000480556"/>
    </source>
</evidence>
<proteinExistence type="inferred from homology"/>
<comment type="similarity">
    <text evidence="1">Belongs to the type-I restriction system S methylase family.</text>
</comment>
<protein>
    <submittedName>
        <fullName evidence="5">Restriction endonuclease subunit S</fullName>
    </submittedName>
</protein>
<dbReference type="EMBL" id="WITK01000021">
    <property type="protein sequence ID" value="MQW93035.1"/>
    <property type="molecule type" value="Genomic_DNA"/>
</dbReference>
<dbReference type="InterPro" id="IPR044946">
    <property type="entry name" value="Restrct_endonuc_typeI_TRD_sf"/>
</dbReference>
<evidence type="ECO:0000259" key="4">
    <source>
        <dbReference type="Pfam" id="PF01420"/>
    </source>
</evidence>
<comment type="caution">
    <text evidence="5">The sequence shown here is derived from an EMBL/GenBank/DDBJ whole genome shotgun (WGS) entry which is preliminary data.</text>
</comment>
<keyword evidence="2" id="KW-0680">Restriction system</keyword>
<dbReference type="Gene3D" id="3.90.220.20">
    <property type="entry name" value="DNA methylase specificity domains"/>
    <property type="match status" value="3"/>
</dbReference>
<dbReference type="GO" id="GO:0003677">
    <property type="term" value="F:DNA binding"/>
    <property type="evidence" value="ECO:0007669"/>
    <property type="project" value="UniProtKB-KW"/>
</dbReference>
<dbReference type="Proteomes" id="UP000480556">
    <property type="component" value="Unassembled WGS sequence"/>
</dbReference>
<dbReference type="Pfam" id="PF01420">
    <property type="entry name" value="Methylase_S"/>
    <property type="match status" value="2"/>
</dbReference>